<protein>
    <recommendedName>
        <fullName evidence="6">Myb/SANT-like DNA-binding domain-containing protein</fullName>
    </recommendedName>
</protein>
<dbReference type="EMBL" id="KB200329">
    <property type="protein sequence ID" value="ESP01994.1"/>
    <property type="molecule type" value="Genomic_DNA"/>
</dbReference>
<dbReference type="GO" id="GO:0005634">
    <property type="term" value="C:nucleus"/>
    <property type="evidence" value="ECO:0007669"/>
    <property type="project" value="UniProtKB-SubCell"/>
</dbReference>
<dbReference type="KEGG" id="lgi:LOTGIDRAFT_157131"/>
<feature type="domain" description="Myb/SANT-like DNA-binding" evidence="6">
    <location>
        <begin position="45"/>
        <end position="133"/>
    </location>
</feature>
<dbReference type="HOGENOM" id="CLU_1157546_0_0_1"/>
<dbReference type="Gene3D" id="1.10.10.60">
    <property type="entry name" value="Homeodomain-like"/>
    <property type="match status" value="1"/>
</dbReference>
<evidence type="ECO:0000256" key="5">
    <source>
        <dbReference type="ARBA" id="ARBA00023242"/>
    </source>
</evidence>
<dbReference type="GO" id="GO:0003677">
    <property type="term" value="F:DNA binding"/>
    <property type="evidence" value="ECO:0007669"/>
    <property type="project" value="UniProtKB-KW"/>
</dbReference>
<dbReference type="GO" id="GO:0010468">
    <property type="term" value="P:regulation of gene expression"/>
    <property type="evidence" value="ECO:0007669"/>
    <property type="project" value="UniProtKB-ARBA"/>
</dbReference>
<sequence>MEIVSLTTSDLECTGTDNGRQEVMQIIQMPSREEEQVELDTAATTNWSKQATLDLISLHQQHDHYFQSSEYKKRAVWEMISKKMKQKGFNYASVQVENKWKSLTKAYRDVVNHNLKNGHIVTRTCAFFKELSEVYHYIPECAQTPSMQQSVVQIRGGKRNSEDFTDTDTNLQKKKKFLNLNCSETQSSSDIQSFSSVLKTFNEERRKQDKIKMDKLEKMHREKMEMFSSFLKVFKDSLSK</sequence>
<keyword evidence="2" id="KW-0805">Transcription regulation</keyword>
<keyword evidence="4" id="KW-0804">Transcription</keyword>
<evidence type="ECO:0000256" key="1">
    <source>
        <dbReference type="ARBA" id="ARBA00004123"/>
    </source>
</evidence>
<dbReference type="OrthoDB" id="6156127at2759"/>
<dbReference type="PANTHER" id="PTHR21654">
    <property type="entry name" value="FI21293P1"/>
    <property type="match status" value="1"/>
</dbReference>
<comment type="subcellular location">
    <subcellularLocation>
        <location evidence="1">Nucleus</location>
    </subcellularLocation>
</comment>
<evidence type="ECO:0000259" key="6">
    <source>
        <dbReference type="Pfam" id="PF13837"/>
    </source>
</evidence>
<evidence type="ECO:0000256" key="4">
    <source>
        <dbReference type="ARBA" id="ARBA00023163"/>
    </source>
</evidence>
<evidence type="ECO:0000313" key="8">
    <source>
        <dbReference type="Proteomes" id="UP000030746"/>
    </source>
</evidence>
<gene>
    <name evidence="7" type="ORF">LOTGIDRAFT_157131</name>
</gene>
<proteinExistence type="predicted"/>
<evidence type="ECO:0000256" key="2">
    <source>
        <dbReference type="ARBA" id="ARBA00023015"/>
    </source>
</evidence>
<reference evidence="7 8" key="1">
    <citation type="journal article" date="2013" name="Nature">
        <title>Insights into bilaterian evolution from three spiralian genomes.</title>
        <authorList>
            <person name="Simakov O."/>
            <person name="Marletaz F."/>
            <person name="Cho S.J."/>
            <person name="Edsinger-Gonzales E."/>
            <person name="Havlak P."/>
            <person name="Hellsten U."/>
            <person name="Kuo D.H."/>
            <person name="Larsson T."/>
            <person name="Lv J."/>
            <person name="Arendt D."/>
            <person name="Savage R."/>
            <person name="Osoegawa K."/>
            <person name="de Jong P."/>
            <person name="Grimwood J."/>
            <person name="Chapman J.A."/>
            <person name="Shapiro H."/>
            <person name="Aerts A."/>
            <person name="Otillar R.P."/>
            <person name="Terry A.Y."/>
            <person name="Boore J.L."/>
            <person name="Grigoriev I.V."/>
            <person name="Lindberg D.R."/>
            <person name="Seaver E.C."/>
            <person name="Weisblat D.A."/>
            <person name="Putnam N.H."/>
            <person name="Rokhsar D.S."/>
        </authorList>
    </citation>
    <scope>NUCLEOTIDE SEQUENCE [LARGE SCALE GENOMIC DNA]</scope>
</reference>
<dbReference type="AlphaFoldDB" id="V4ADB5"/>
<dbReference type="GeneID" id="20237215"/>
<dbReference type="Proteomes" id="UP000030746">
    <property type="component" value="Unassembled WGS sequence"/>
</dbReference>
<name>V4ADB5_LOTGI</name>
<evidence type="ECO:0000256" key="3">
    <source>
        <dbReference type="ARBA" id="ARBA00023125"/>
    </source>
</evidence>
<keyword evidence="8" id="KW-1185">Reference proteome</keyword>
<keyword evidence="3" id="KW-0238">DNA-binding</keyword>
<dbReference type="PANTHER" id="PTHR21654:SF84">
    <property type="entry name" value="SI:DKEY-66I24.7"/>
    <property type="match status" value="1"/>
</dbReference>
<dbReference type="RefSeq" id="XP_009047152.1">
    <property type="nucleotide sequence ID" value="XM_009048904.1"/>
</dbReference>
<evidence type="ECO:0000313" key="7">
    <source>
        <dbReference type="EMBL" id="ESP01994.1"/>
    </source>
</evidence>
<dbReference type="Pfam" id="PF13837">
    <property type="entry name" value="Myb_DNA-bind_4"/>
    <property type="match status" value="1"/>
</dbReference>
<organism evidence="7 8">
    <name type="scientific">Lottia gigantea</name>
    <name type="common">Giant owl limpet</name>
    <dbReference type="NCBI Taxonomy" id="225164"/>
    <lineage>
        <taxon>Eukaryota</taxon>
        <taxon>Metazoa</taxon>
        <taxon>Spiralia</taxon>
        <taxon>Lophotrochozoa</taxon>
        <taxon>Mollusca</taxon>
        <taxon>Gastropoda</taxon>
        <taxon>Patellogastropoda</taxon>
        <taxon>Lottioidea</taxon>
        <taxon>Lottiidae</taxon>
        <taxon>Lottia</taxon>
    </lineage>
</organism>
<dbReference type="CTD" id="20237215"/>
<dbReference type="InterPro" id="IPR044822">
    <property type="entry name" value="Myb_DNA-bind_4"/>
</dbReference>
<dbReference type="OMA" id="ETAFKWP"/>
<accession>V4ADB5</accession>
<keyword evidence="5" id="KW-0539">Nucleus</keyword>